<name>A0A835LHR6_9MAGN</name>
<reference evidence="1 2" key="1">
    <citation type="submission" date="2020-10" db="EMBL/GenBank/DDBJ databases">
        <title>The Coptis chinensis genome and diversification of protoberbering-type alkaloids.</title>
        <authorList>
            <person name="Wang B."/>
            <person name="Shu S."/>
            <person name="Song C."/>
            <person name="Liu Y."/>
        </authorList>
    </citation>
    <scope>NUCLEOTIDE SEQUENCE [LARGE SCALE GENOMIC DNA]</scope>
    <source>
        <strain evidence="1">HL-2020</strain>
        <tissue evidence="1">Leaf</tissue>
    </source>
</reference>
<evidence type="ECO:0000313" key="2">
    <source>
        <dbReference type="Proteomes" id="UP000631114"/>
    </source>
</evidence>
<accession>A0A835LHR6</accession>
<gene>
    <name evidence="1" type="ORF">IFM89_038094</name>
</gene>
<dbReference type="Proteomes" id="UP000631114">
    <property type="component" value="Unassembled WGS sequence"/>
</dbReference>
<evidence type="ECO:0000313" key="1">
    <source>
        <dbReference type="EMBL" id="KAF9595240.1"/>
    </source>
</evidence>
<dbReference type="AlphaFoldDB" id="A0A835LHR6"/>
<comment type="caution">
    <text evidence="1">The sequence shown here is derived from an EMBL/GenBank/DDBJ whole genome shotgun (WGS) entry which is preliminary data.</text>
</comment>
<proteinExistence type="predicted"/>
<sequence length="30" mass="3561">MDFTILPSRGVKVHFHAVRQTMSFDFDCFK</sequence>
<feature type="non-terminal residue" evidence="1">
    <location>
        <position position="30"/>
    </location>
</feature>
<keyword evidence="2" id="KW-1185">Reference proteome</keyword>
<organism evidence="1 2">
    <name type="scientific">Coptis chinensis</name>
    <dbReference type="NCBI Taxonomy" id="261450"/>
    <lineage>
        <taxon>Eukaryota</taxon>
        <taxon>Viridiplantae</taxon>
        <taxon>Streptophyta</taxon>
        <taxon>Embryophyta</taxon>
        <taxon>Tracheophyta</taxon>
        <taxon>Spermatophyta</taxon>
        <taxon>Magnoliopsida</taxon>
        <taxon>Ranunculales</taxon>
        <taxon>Ranunculaceae</taxon>
        <taxon>Coptidoideae</taxon>
        <taxon>Coptis</taxon>
    </lineage>
</organism>
<protein>
    <submittedName>
        <fullName evidence="1">Uncharacterized protein</fullName>
    </submittedName>
</protein>
<dbReference type="EMBL" id="JADFTS010000008">
    <property type="protein sequence ID" value="KAF9595240.1"/>
    <property type="molecule type" value="Genomic_DNA"/>
</dbReference>